<dbReference type="SMART" id="SM00382">
    <property type="entry name" value="AAA"/>
    <property type="match status" value="1"/>
</dbReference>
<evidence type="ECO:0000256" key="3">
    <source>
        <dbReference type="ARBA" id="ARBA00022448"/>
    </source>
</evidence>
<dbReference type="InterPro" id="IPR017871">
    <property type="entry name" value="ABC_transporter-like_CS"/>
</dbReference>
<dbReference type="PROSITE" id="PS50893">
    <property type="entry name" value="ABC_TRANSPORTER_2"/>
    <property type="match status" value="1"/>
</dbReference>
<dbReference type="EC" id="7.2.2.11" evidence="13"/>
<dbReference type="AlphaFoldDB" id="A0A841RJW9"/>
<evidence type="ECO:0000259" key="16">
    <source>
        <dbReference type="PROSITE" id="PS50893"/>
    </source>
</evidence>
<comment type="caution">
    <text evidence="17">The sequence shown here is derived from an EMBL/GenBank/DDBJ whole genome shotgun (WGS) entry which is preliminary data.</text>
</comment>
<keyword evidence="7 17" id="KW-0067">ATP-binding</keyword>
<keyword evidence="10" id="KW-0921">Nickel transport</keyword>
<dbReference type="Gene3D" id="3.40.50.300">
    <property type="entry name" value="P-loop containing nucleotide triphosphate hydrolases"/>
    <property type="match status" value="1"/>
</dbReference>
<evidence type="ECO:0000256" key="8">
    <source>
        <dbReference type="ARBA" id="ARBA00022967"/>
    </source>
</evidence>
<keyword evidence="6" id="KW-0547">Nucleotide-binding</keyword>
<evidence type="ECO:0000256" key="13">
    <source>
        <dbReference type="ARBA" id="ARBA00039098"/>
    </source>
</evidence>
<evidence type="ECO:0000256" key="11">
    <source>
        <dbReference type="ARBA" id="ARBA00023136"/>
    </source>
</evidence>
<gene>
    <name evidence="17" type="ORF">GGQ92_000938</name>
</gene>
<name>A0A841RJW9_9BACI</name>
<sequence>MNRILEVNTLTIHHSSSNLRLVHPLSFTIKSGEVLALVGASGSGKSLVAQALFHILPTNLSWEGDIRLKGNLVHNKNVQNYRGKSMAYIPQSVDALDPFLKIGKQLKQLTPTHTGKKEIIEGLKRLGLTKSILTKYPFELSGGQARRILILMALVSEADLIVADEPTPGIGEQATEDFRKLLLAKKDSGKAVLLITHDLDLASDVATKIAVMKDGKMVDIFPSSWLQKDALDRNNLHPYTLELWNSLPRNLNTQEWFHATRS</sequence>
<protein>
    <recommendedName>
        <fullName evidence="14">Nickel import system ATP-binding protein NikD</fullName>
        <ecNumber evidence="13">7.2.2.11</ecNumber>
    </recommendedName>
</protein>
<evidence type="ECO:0000313" key="18">
    <source>
        <dbReference type="Proteomes" id="UP000572212"/>
    </source>
</evidence>
<evidence type="ECO:0000313" key="17">
    <source>
        <dbReference type="EMBL" id="MBB6512157.1"/>
    </source>
</evidence>
<comment type="subunit">
    <text evidence="12">The complex is composed of two ATP-binding proteins (NikD and NikE), two transmembrane proteins (NikB and NikC) and a solute-binding protein (NikA).</text>
</comment>
<dbReference type="InterPro" id="IPR003593">
    <property type="entry name" value="AAA+_ATPase"/>
</dbReference>
<evidence type="ECO:0000256" key="1">
    <source>
        <dbReference type="ARBA" id="ARBA00004202"/>
    </source>
</evidence>
<evidence type="ECO:0000256" key="12">
    <source>
        <dbReference type="ARBA" id="ARBA00038669"/>
    </source>
</evidence>
<keyword evidence="8" id="KW-1278">Translocase</keyword>
<comment type="subcellular location">
    <subcellularLocation>
        <location evidence="1">Cell membrane</location>
        <topology evidence="1">Peripheral membrane protein</topology>
    </subcellularLocation>
</comment>
<dbReference type="GO" id="GO:0015413">
    <property type="term" value="F:ABC-type nickel transporter activity"/>
    <property type="evidence" value="ECO:0007669"/>
    <property type="project" value="UniProtKB-EC"/>
</dbReference>
<keyword evidence="18" id="KW-1185">Reference proteome</keyword>
<comment type="similarity">
    <text evidence="2">Belongs to the ABC transporter superfamily.</text>
</comment>
<evidence type="ECO:0000256" key="15">
    <source>
        <dbReference type="ARBA" id="ARBA00048610"/>
    </source>
</evidence>
<keyword evidence="5" id="KW-0533">Nickel</keyword>
<dbReference type="PROSITE" id="PS00211">
    <property type="entry name" value="ABC_TRANSPORTER_1"/>
    <property type="match status" value="1"/>
</dbReference>
<feature type="domain" description="ABC transporter" evidence="16">
    <location>
        <begin position="7"/>
        <end position="239"/>
    </location>
</feature>
<organism evidence="17 18">
    <name type="scientific">Gracilibacillus halotolerans</name>
    <dbReference type="NCBI Taxonomy" id="74386"/>
    <lineage>
        <taxon>Bacteria</taxon>
        <taxon>Bacillati</taxon>
        <taxon>Bacillota</taxon>
        <taxon>Bacilli</taxon>
        <taxon>Bacillales</taxon>
        <taxon>Bacillaceae</taxon>
        <taxon>Gracilibacillus</taxon>
    </lineage>
</organism>
<evidence type="ECO:0000256" key="14">
    <source>
        <dbReference type="ARBA" id="ARBA00044143"/>
    </source>
</evidence>
<dbReference type="Pfam" id="PF00005">
    <property type="entry name" value="ABC_tran"/>
    <property type="match status" value="1"/>
</dbReference>
<keyword evidence="4" id="KW-1003">Cell membrane</keyword>
<comment type="catalytic activity">
    <reaction evidence="15">
        <text>Ni(2+)(out) + ATP + H2O = Ni(2+)(in) + ADP + phosphate + H(+)</text>
        <dbReference type="Rhea" id="RHEA:15557"/>
        <dbReference type="ChEBI" id="CHEBI:15377"/>
        <dbReference type="ChEBI" id="CHEBI:15378"/>
        <dbReference type="ChEBI" id="CHEBI:30616"/>
        <dbReference type="ChEBI" id="CHEBI:43474"/>
        <dbReference type="ChEBI" id="CHEBI:49786"/>
        <dbReference type="ChEBI" id="CHEBI:456216"/>
        <dbReference type="EC" id="7.2.2.11"/>
    </reaction>
    <physiologicalReaction direction="left-to-right" evidence="15">
        <dbReference type="Rhea" id="RHEA:15558"/>
    </physiologicalReaction>
</comment>
<evidence type="ECO:0000256" key="7">
    <source>
        <dbReference type="ARBA" id="ARBA00022840"/>
    </source>
</evidence>
<dbReference type="InterPro" id="IPR027417">
    <property type="entry name" value="P-loop_NTPase"/>
</dbReference>
<accession>A0A841RJW9</accession>
<dbReference type="GO" id="GO:0005886">
    <property type="term" value="C:plasma membrane"/>
    <property type="evidence" value="ECO:0007669"/>
    <property type="project" value="UniProtKB-SubCell"/>
</dbReference>
<dbReference type="GO" id="GO:0005524">
    <property type="term" value="F:ATP binding"/>
    <property type="evidence" value="ECO:0007669"/>
    <property type="project" value="UniProtKB-KW"/>
</dbReference>
<dbReference type="InterPro" id="IPR050388">
    <property type="entry name" value="ABC_Ni/Peptide_Import"/>
</dbReference>
<dbReference type="GO" id="GO:0016887">
    <property type="term" value="F:ATP hydrolysis activity"/>
    <property type="evidence" value="ECO:0007669"/>
    <property type="project" value="InterPro"/>
</dbReference>
<dbReference type="InterPro" id="IPR003439">
    <property type="entry name" value="ABC_transporter-like_ATP-bd"/>
</dbReference>
<dbReference type="Proteomes" id="UP000572212">
    <property type="component" value="Unassembled WGS sequence"/>
</dbReference>
<keyword evidence="9" id="KW-0406">Ion transport</keyword>
<evidence type="ECO:0000256" key="9">
    <source>
        <dbReference type="ARBA" id="ARBA00023065"/>
    </source>
</evidence>
<evidence type="ECO:0000256" key="2">
    <source>
        <dbReference type="ARBA" id="ARBA00005417"/>
    </source>
</evidence>
<evidence type="ECO:0000256" key="4">
    <source>
        <dbReference type="ARBA" id="ARBA00022475"/>
    </source>
</evidence>
<dbReference type="PANTHER" id="PTHR43297">
    <property type="entry name" value="OLIGOPEPTIDE TRANSPORT ATP-BINDING PROTEIN APPD"/>
    <property type="match status" value="1"/>
</dbReference>
<evidence type="ECO:0000256" key="6">
    <source>
        <dbReference type="ARBA" id="ARBA00022741"/>
    </source>
</evidence>
<reference evidence="17 18" key="1">
    <citation type="submission" date="2020-08" db="EMBL/GenBank/DDBJ databases">
        <title>Genomic Encyclopedia of Type Strains, Phase IV (KMG-IV): sequencing the most valuable type-strain genomes for metagenomic binning, comparative biology and taxonomic classification.</title>
        <authorList>
            <person name="Goeker M."/>
        </authorList>
    </citation>
    <scope>NUCLEOTIDE SEQUENCE [LARGE SCALE GENOMIC DNA]</scope>
    <source>
        <strain evidence="17 18">DSM 11805</strain>
    </source>
</reference>
<evidence type="ECO:0000256" key="10">
    <source>
        <dbReference type="ARBA" id="ARBA00023112"/>
    </source>
</evidence>
<keyword evidence="3" id="KW-0813">Transport</keyword>
<dbReference type="SUPFAM" id="SSF52540">
    <property type="entry name" value="P-loop containing nucleoside triphosphate hydrolases"/>
    <property type="match status" value="1"/>
</dbReference>
<dbReference type="EMBL" id="JACHON010000002">
    <property type="protein sequence ID" value="MBB6512157.1"/>
    <property type="molecule type" value="Genomic_DNA"/>
</dbReference>
<evidence type="ECO:0000256" key="5">
    <source>
        <dbReference type="ARBA" id="ARBA00022596"/>
    </source>
</evidence>
<proteinExistence type="inferred from homology"/>
<keyword evidence="11" id="KW-0472">Membrane</keyword>
<dbReference type="PANTHER" id="PTHR43297:SF13">
    <property type="entry name" value="NICKEL ABC TRANSPORTER, ATP-BINDING PROTEIN"/>
    <property type="match status" value="1"/>
</dbReference>
<dbReference type="RefSeq" id="WP_184245104.1">
    <property type="nucleotide sequence ID" value="NZ_BAAACU010000002.1"/>
</dbReference>